<proteinExistence type="predicted"/>
<comment type="caution">
    <text evidence="1">The sequence shown here is derived from an EMBL/GenBank/DDBJ whole genome shotgun (WGS) entry which is preliminary data.</text>
</comment>
<evidence type="ECO:0000313" key="1">
    <source>
        <dbReference type="EMBL" id="MDZ5084605.1"/>
    </source>
</evidence>
<name>A0ACC6MCD7_MYCPF</name>
<dbReference type="Proteomes" id="UP001289645">
    <property type="component" value="Unassembled WGS sequence"/>
</dbReference>
<keyword evidence="2" id="KW-1185">Reference proteome</keyword>
<reference evidence="1 2" key="1">
    <citation type="journal article" date="2021" name="Chemosphere">
        <title>Bioballs carrying a syntrophic Rhodococcus and Mycolicibacterium consortium for simultaneous sorption and biodegradation of fuel oil in contaminated freshwater.</title>
        <authorList>
            <person name="Naloka K."/>
            <person name="Polrit D."/>
            <person name="Muangchinda C."/>
            <person name="Thoetkiattikul H."/>
            <person name="Pinyakong O."/>
        </authorList>
    </citation>
    <scope>NUCLEOTIDE SEQUENCE [LARGE SCALE GENOMIC DNA]</scope>
    <source>
        <strain evidence="1 2">J101</strain>
    </source>
</reference>
<protein>
    <submittedName>
        <fullName evidence="1">DUF4245 domain-containing protein</fullName>
    </submittedName>
</protein>
<dbReference type="EMBL" id="JAOXLN010000003">
    <property type="protein sequence ID" value="MDZ5084605.1"/>
    <property type="molecule type" value="Genomic_DNA"/>
</dbReference>
<gene>
    <name evidence="1" type="ORF">OHX15_04330</name>
</gene>
<evidence type="ECO:0000313" key="2">
    <source>
        <dbReference type="Proteomes" id="UP001289645"/>
    </source>
</evidence>
<accession>A0ACC6MCD7</accession>
<organism evidence="1 2">
    <name type="scientific">Mycolicibacterium parafortuitum</name>
    <name type="common">Mycobacterium parafortuitum</name>
    <dbReference type="NCBI Taxonomy" id="39692"/>
    <lineage>
        <taxon>Bacteria</taxon>
        <taxon>Bacillati</taxon>
        <taxon>Actinomycetota</taxon>
        <taxon>Actinomycetes</taxon>
        <taxon>Mycobacteriales</taxon>
        <taxon>Mycobacteriaceae</taxon>
        <taxon>Mycolicibacterium</taxon>
    </lineage>
</organism>
<sequence>MTTPPEPGPQVGGEPGGQTEPAGSAGAEAGYALPGPRPQKPRLLQDGRDMFWSMAPLVLACVVLAGLLGMCSFAPSGPGAGPAPDYDARAALQADARALDVPIRLPQLPEGWQANSGSREGIEAGRTDPATGQQVRAVASRVGYLAPSGMYLSLTQSNADEDALVATFGSELVPTGVQDVDGVTWVVYQGGERDGGRPAEPVWTARVPGPTGPAQLAITGAGSAEEFRTLAAATQSQPPLTATQ</sequence>